<dbReference type="Pfam" id="PF13238">
    <property type="entry name" value="AAA_18"/>
    <property type="match status" value="1"/>
</dbReference>
<dbReference type="AlphaFoldDB" id="A0A7K4BZN9"/>
<evidence type="ECO:0000313" key="2">
    <source>
        <dbReference type="Proteomes" id="UP000526302"/>
    </source>
</evidence>
<dbReference type="PANTHER" id="PTHR41930:SF1">
    <property type="entry name" value="DEPHOSPHO-COA KINASE"/>
    <property type="match status" value="1"/>
</dbReference>
<dbReference type="Proteomes" id="UP000526302">
    <property type="component" value="Unassembled WGS sequence"/>
</dbReference>
<organism evidence="1 2">
    <name type="scientific">Candidatus Iainarchaeum sp</name>
    <dbReference type="NCBI Taxonomy" id="3101447"/>
    <lineage>
        <taxon>Archaea</taxon>
        <taxon>Candidatus Iainarchaeota</taxon>
        <taxon>Candidatus Iainarchaeia</taxon>
        <taxon>Candidatus Iainarchaeales</taxon>
        <taxon>Candidatus Iainarchaeaceae</taxon>
        <taxon>Candidatus Iainarchaeum</taxon>
    </lineage>
</organism>
<comment type="caution">
    <text evidence="1">The sequence shown here is derived from an EMBL/GenBank/DDBJ whole genome shotgun (WGS) entry which is preliminary data.</text>
</comment>
<dbReference type="PANTHER" id="PTHR41930">
    <property type="entry name" value="UPF0200 PROTEIN MJ1399"/>
    <property type="match status" value="1"/>
</dbReference>
<reference evidence="1 2" key="1">
    <citation type="journal article" date="2020" name="Biotechnol. Biofuels">
        <title>New insights from the biogas microbiome by comprehensive genome-resolved metagenomics of nearly 1600 species originating from multiple anaerobic digesters.</title>
        <authorList>
            <person name="Campanaro S."/>
            <person name="Treu L."/>
            <person name="Rodriguez-R L.M."/>
            <person name="Kovalovszki A."/>
            <person name="Ziels R.M."/>
            <person name="Maus I."/>
            <person name="Zhu X."/>
            <person name="Kougias P.G."/>
            <person name="Basile A."/>
            <person name="Luo G."/>
            <person name="Schluter A."/>
            <person name="Konstantinidis K.T."/>
            <person name="Angelidaki I."/>
        </authorList>
    </citation>
    <scope>NUCLEOTIDE SEQUENCE [LARGE SCALE GENOMIC DNA]</scope>
    <source>
        <strain evidence="1">AS22ysBPME_79</strain>
    </source>
</reference>
<protein>
    <submittedName>
        <fullName evidence="1">AAA family ATPase</fullName>
    </submittedName>
</protein>
<name>A0A7K4BZN9_9ARCH</name>
<dbReference type="Gene3D" id="3.40.50.300">
    <property type="entry name" value="P-loop containing nucleotide triphosphate hydrolases"/>
    <property type="match status" value="1"/>
</dbReference>
<dbReference type="EMBL" id="JAAZKV010000018">
    <property type="protein sequence ID" value="NMA44703.1"/>
    <property type="molecule type" value="Genomic_DNA"/>
</dbReference>
<sequence>MLIGVVGLNGSGKDTFASYLVEKYGFLHKDFGQEIRDELKSLGKNFLDRIEMINLGNERRKMFGADYWAKRLLKGYSKNKKLVLSSVRNPAEAETIISNGGIIVEVFASIETRFKRTVARVKKDPAYKHGDIVFEDFKNKELLEMKNPDPTKQQTLKCISMAKHKVDNNGSIKEFQKRIDELMNELMYSTN</sequence>
<accession>A0A7K4BZN9</accession>
<evidence type="ECO:0000313" key="1">
    <source>
        <dbReference type="EMBL" id="NMA44703.1"/>
    </source>
</evidence>
<gene>
    <name evidence="1" type="ORF">GX950_02745</name>
</gene>
<dbReference type="SUPFAM" id="SSF52540">
    <property type="entry name" value="P-loop containing nucleoside triphosphate hydrolases"/>
    <property type="match status" value="1"/>
</dbReference>
<proteinExistence type="predicted"/>
<dbReference type="InterPro" id="IPR027417">
    <property type="entry name" value="P-loop_NTPase"/>
</dbReference>